<dbReference type="OrthoDB" id="506431at2759"/>
<reference evidence="2" key="1">
    <citation type="journal article" date="2020" name="Stud. Mycol.">
        <title>101 Dothideomycetes genomes: a test case for predicting lifestyles and emergence of pathogens.</title>
        <authorList>
            <person name="Haridas S."/>
            <person name="Albert R."/>
            <person name="Binder M."/>
            <person name="Bloem J."/>
            <person name="Labutti K."/>
            <person name="Salamov A."/>
            <person name="Andreopoulos B."/>
            <person name="Baker S."/>
            <person name="Barry K."/>
            <person name="Bills G."/>
            <person name="Bluhm B."/>
            <person name="Cannon C."/>
            <person name="Castanera R."/>
            <person name="Culley D."/>
            <person name="Daum C."/>
            <person name="Ezra D."/>
            <person name="Gonzalez J."/>
            <person name="Henrissat B."/>
            <person name="Kuo A."/>
            <person name="Liang C."/>
            <person name="Lipzen A."/>
            <person name="Lutzoni F."/>
            <person name="Magnuson J."/>
            <person name="Mondo S."/>
            <person name="Nolan M."/>
            <person name="Ohm R."/>
            <person name="Pangilinan J."/>
            <person name="Park H.-J."/>
            <person name="Ramirez L."/>
            <person name="Alfaro M."/>
            <person name="Sun H."/>
            <person name="Tritt A."/>
            <person name="Yoshinaga Y."/>
            <person name="Zwiers L.-H."/>
            <person name="Turgeon B."/>
            <person name="Goodwin S."/>
            <person name="Spatafora J."/>
            <person name="Crous P."/>
            <person name="Grigoriev I."/>
        </authorList>
    </citation>
    <scope>NUCLEOTIDE SEQUENCE</scope>
    <source>
        <strain evidence="2">CBS 113979</strain>
    </source>
</reference>
<dbReference type="PANTHER" id="PTHR47260">
    <property type="entry name" value="UPF0644 PROTEIN PB2B4.06"/>
    <property type="match status" value="1"/>
</dbReference>
<dbReference type="PANTHER" id="PTHR47260:SF1">
    <property type="entry name" value="UPF0644 PROTEIN PB2B4.06"/>
    <property type="match status" value="1"/>
</dbReference>
<organism evidence="2 3">
    <name type="scientific">Aulographum hederae CBS 113979</name>
    <dbReference type="NCBI Taxonomy" id="1176131"/>
    <lineage>
        <taxon>Eukaryota</taxon>
        <taxon>Fungi</taxon>
        <taxon>Dikarya</taxon>
        <taxon>Ascomycota</taxon>
        <taxon>Pezizomycotina</taxon>
        <taxon>Dothideomycetes</taxon>
        <taxon>Pleosporomycetidae</taxon>
        <taxon>Aulographales</taxon>
        <taxon>Aulographaceae</taxon>
    </lineage>
</organism>
<dbReference type="Gene3D" id="3.10.129.10">
    <property type="entry name" value="Hotdog Thioesterase"/>
    <property type="match status" value="1"/>
</dbReference>
<feature type="region of interest" description="Disordered" evidence="1">
    <location>
        <begin position="15"/>
        <end position="71"/>
    </location>
</feature>
<sequence length="376" mass="41712">MPPRTLLVRALHPSSSSSCLSRPRRLPHNLLAPPFKRPSTTRTTTPANSVPNVYFPTPEQTQPPPPSFVPPPPPRKRLWRRPAFWYTAAVVFTLMGAQTGYLVQLALCPPEPPEPFTIEDEKLCAFLWQKINNLRPVDILQENRDEVRLRASQPIFSAPWDSSSPVYEGSEFYEIPNWTDVEAPTSATMRSVALAGSRGMSVRRIFTRAPRDPQTGEMAVEENDKLKGAISHVIVMYIGPGCAGWPGVAHGGAIATLMTDAMRLPASFSLPIPAERRLDTMIPDPVGLSIKYSRPAPSGQFVVLRVSVPFAEEASNQVTEFEDGANDRPLTRIQVTCRLEKLSGQLCAEGRTEWLFHLPQVIPPQDHDVPLLDQST</sequence>
<dbReference type="SUPFAM" id="SSF54637">
    <property type="entry name" value="Thioesterase/thiol ester dehydrase-isomerase"/>
    <property type="match status" value="1"/>
</dbReference>
<gene>
    <name evidence="2" type="ORF">K402DRAFT_461515</name>
</gene>
<dbReference type="InterPro" id="IPR029069">
    <property type="entry name" value="HotDog_dom_sf"/>
</dbReference>
<proteinExistence type="predicted"/>
<dbReference type="Proteomes" id="UP000800041">
    <property type="component" value="Unassembled WGS sequence"/>
</dbReference>
<protein>
    <recommendedName>
        <fullName evidence="4">Thioesterase domain-containing protein</fullName>
    </recommendedName>
</protein>
<dbReference type="EMBL" id="ML977146">
    <property type="protein sequence ID" value="KAF1989104.1"/>
    <property type="molecule type" value="Genomic_DNA"/>
</dbReference>
<dbReference type="InterPro" id="IPR052061">
    <property type="entry name" value="PTE-AB_protein"/>
</dbReference>
<evidence type="ECO:0000313" key="2">
    <source>
        <dbReference type="EMBL" id="KAF1989104.1"/>
    </source>
</evidence>
<feature type="compositionally biased region" description="Pro residues" evidence="1">
    <location>
        <begin position="61"/>
        <end position="71"/>
    </location>
</feature>
<evidence type="ECO:0000256" key="1">
    <source>
        <dbReference type="SAM" id="MobiDB-lite"/>
    </source>
</evidence>
<accession>A0A6G1H7R5</accession>
<feature type="compositionally biased region" description="Polar residues" evidence="1">
    <location>
        <begin position="38"/>
        <end position="51"/>
    </location>
</feature>
<name>A0A6G1H7R5_9PEZI</name>
<dbReference type="AlphaFoldDB" id="A0A6G1H7R5"/>
<keyword evidence="3" id="KW-1185">Reference proteome</keyword>
<evidence type="ECO:0008006" key="4">
    <source>
        <dbReference type="Google" id="ProtNLM"/>
    </source>
</evidence>
<evidence type="ECO:0000313" key="3">
    <source>
        <dbReference type="Proteomes" id="UP000800041"/>
    </source>
</evidence>